<evidence type="ECO:0000256" key="6">
    <source>
        <dbReference type="ARBA" id="ARBA00022741"/>
    </source>
</evidence>
<evidence type="ECO:0000256" key="1">
    <source>
        <dbReference type="ARBA" id="ARBA00004842"/>
    </source>
</evidence>
<dbReference type="Gene3D" id="3.40.50.300">
    <property type="entry name" value="P-loop containing nucleotide triphosphate hydrolases"/>
    <property type="match status" value="1"/>
</dbReference>
<evidence type="ECO:0000313" key="13">
    <source>
        <dbReference type="Proteomes" id="UP000000263"/>
    </source>
</evidence>
<dbReference type="HAMAP" id="MF_00109">
    <property type="entry name" value="Shikimate_kinase"/>
    <property type="match status" value="1"/>
</dbReference>
<evidence type="ECO:0000256" key="4">
    <source>
        <dbReference type="ARBA" id="ARBA00022605"/>
    </source>
</evidence>
<feature type="binding site" evidence="11">
    <location>
        <position position="60"/>
    </location>
    <ligand>
        <name>substrate</name>
    </ligand>
</feature>
<name>A7NF34_ROSCS</name>
<dbReference type="Pfam" id="PF01202">
    <property type="entry name" value="SKI"/>
    <property type="match status" value="1"/>
</dbReference>
<gene>
    <name evidence="11" type="primary">aroK</name>
    <name evidence="12" type="ordered locus">Rcas_0091</name>
</gene>
<dbReference type="STRING" id="383372.Rcas_0091"/>
<dbReference type="GO" id="GO:0004765">
    <property type="term" value="F:shikimate kinase activity"/>
    <property type="evidence" value="ECO:0007669"/>
    <property type="project" value="UniProtKB-UniRule"/>
</dbReference>
<keyword evidence="4 11" id="KW-0028">Amino-acid biosynthesis</keyword>
<comment type="subunit">
    <text evidence="11">Monomer.</text>
</comment>
<evidence type="ECO:0000256" key="9">
    <source>
        <dbReference type="ARBA" id="ARBA00023141"/>
    </source>
</evidence>
<dbReference type="InterPro" id="IPR031322">
    <property type="entry name" value="Shikimate/glucono_kinase"/>
</dbReference>
<feature type="binding site" evidence="11">
    <location>
        <position position="140"/>
    </location>
    <ligand>
        <name>substrate</name>
    </ligand>
</feature>
<dbReference type="Proteomes" id="UP000000263">
    <property type="component" value="Chromosome"/>
</dbReference>
<feature type="binding site" evidence="11">
    <location>
        <begin position="14"/>
        <end position="19"/>
    </location>
    <ligand>
        <name>ATP</name>
        <dbReference type="ChEBI" id="CHEBI:30616"/>
    </ligand>
</feature>
<organism evidence="12 13">
    <name type="scientific">Roseiflexus castenholzii (strain DSM 13941 / HLO8)</name>
    <dbReference type="NCBI Taxonomy" id="383372"/>
    <lineage>
        <taxon>Bacteria</taxon>
        <taxon>Bacillati</taxon>
        <taxon>Chloroflexota</taxon>
        <taxon>Chloroflexia</taxon>
        <taxon>Chloroflexales</taxon>
        <taxon>Roseiflexineae</taxon>
        <taxon>Roseiflexaceae</taxon>
        <taxon>Roseiflexus</taxon>
    </lineage>
</organism>
<proteinExistence type="inferred from homology"/>
<keyword evidence="11" id="KW-0479">Metal-binding</keyword>
<keyword evidence="8 11" id="KW-0067">ATP-binding</keyword>
<keyword evidence="11" id="KW-0460">Magnesium</keyword>
<comment type="function">
    <text evidence="11">Catalyzes the specific phosphorylation of the 3-hydroxyl group of shikimic acid using ATP as a cosubstrate.</text>
</comment>
<dbReference type="EMBL" id="CP000804">
    <property type="protein sequence ID" value="ABU56228.1"/>
    <property type="molecule type" value="Genomic_DNA"/>
</dbReference>
<dbReference type="KEGG" id="rca:Rcas_0091"/>
<reference evidence="12 13" key="1">
    <citation type="submission" date="2007-08" db="EMBL/GenBank/DDBJ databases">
        <title>Complete sequence of Roseiflexus castenholzii DSM 13941.</title>
        <authorList>
            <consortium name="US DOE Joint Genome Institute"/>
            <person name="Copeland A."/>
            <person name="Lucas S."/>
            <person name="Lapidus A."/>
            <person name="Barry K."/>
            <person name="Glavina del Rio T."/>
            <person name="Dalin E."/>
            <person name="Tice H."/>
            <person name="Pitluck S."/>
            <person name="Thompson L.S."/>
            <person name="Brettin T."/>
            <person name="Bruce D."/>
            <person name="Detter J.C."/>
            <person name="Han C."/>
            <person name="Tapia R."/>
            <person name="Schmutz J."/>
            <person name="Larimer F."/>
            <person name="Land M."/>
            <person name="Hauser L."/>
            <person name="Kyrpides N."/>
            <person name="Mikhailova N."/>
            <person name="Bryant D.A."/>
            <person name="Hanada S."/>
            <person name="Tsukatani Y."/>
            <person name="Richardson P."/>
        </authorList>
    </citation>
    <scope>NUCLEOTIDE SEQUENCE [LARGE SCALE GENOMIC DNA]</scope>
    <source>
        <strain evidence="13">DSM 13941 / HLO8</strain>
    </source>
</reference>
<keyword evidence="13" id="KW-1185">Reference proteome</keyword>
<dbReference type="UniPathway" id="UPA00053">
    <property type="reaction ID" value="UER00088"/>
</dbReference>
<feature type="binding site" evidence="11">
    <location>
        <position position="121"/>
    </location>
    <ligand>
        <name>ATP</name>
        <dbReference type="ChEBI" id="CHEBI:30616"/>
    </ligand>
</feature>
<dbReference type="GO" id="GO:0009073">
    <property type="term" value="P:aromatic amino acid family biosynthetic process"/>
    <property type="evidence" value="ECO:0007669"/>
    <property type="project" value="UniProtKB-KW"/>
</dbReference>
<comment type="pathway">
    <text evidence="1 11">Metabolic intermediate biosynthesis; chorismate biosynthesis; chorismate from D-erythrose 4-phosphate and phosphoenolpyruvate: step 5/7.</text>
</comment>
<dbReference type="SUPFAM" id="SSF52540">
    <property type="entry name" value="P-loop containing nucleoside triphosphate hydrolases"/>
    <property type="match status" value="1"/>
</dbReference>
<comment type="catalytic activity">
    <reaction evidence="10 11">
        <text>shikimate + ATP = 3-phosphoshikimate + ADP + H(+)</text>
        <dbReference type="Rhea" id="RHEA:13121"/>
        <dbReference type="ChEBI" id="CHEBI:15378"/>
        <dbReference type="ChEBI" id="CHEBI:30616"/>
        <dbReference type="ChEBI" id="CHEBI:36208"/>
        <dbReference type="ChEBI" id="CHEBI:145989"/>
        <dbReference type="ChEBI" id="CHEBI:456216"/>
        <dbReference type="EC" id="2.7.1.71"/>
    </reaction>
</comment>
<protein>
    <recommendedName>
        <fullName evidence="3 11">Shikimate kinase</fullName>
        <shortName evidence="11">SK</shortName>
        <ecNumber evidence="3 11">2.7.1.71</ecNumber>
    </recommendedName>
</protein>
<evidence type="ECO:0000256" key="10">
    <source>
        <dbReference type="ARBA" id="ARBA00048567"/>
    </source>
</evidence>
<feature type="binding site" evidence="11">
    <location>
        <position position="82"/>
    </location>
    <ligand>
        <name>substrate</name>
    </ligand>
</feature>
<comment type="subcellular location">
    <subcellularLocation>
        <location evidence="11">Cytoplasm</location>
    </subcellularLocation>
</comment>
<dbReference type="InterPro" id="IPR000623">
    <property type="entry name" value="Shikimate_kinase/TSH1"/>
</dbReference>
<evidence type="ECO:0000313" key="12">
    <source>
        <dbReference type="EMBL" id="ABU56228.1"/>
    </source>
</evidence>
<evidence type="ECO:0000256" key="2">
    <source>
        <dbReference type="ARBA" id="ARBA00006997"/>
    </source>
</evidence>
<keyword evidence="6 11" id="KW-0547">Nucleotide-binding</keyword>
<feature type="binding site" evidence="11">
    <location>
        <position position="18"/>
    </location>
    <ligand>
        <name>Mg(2+)</name>
        <dbReference type="ChEBI" id="CHEBI:18420"/>
    </ligand>
</feature>
<evidence type="ECO:0000256" key="7">
    <source>
        <dbReference type="ARBA" id="ARBA00022777"/>
    </source>
</evidence>
<feature type="binding site" evidence="11">
    <location>
        <position position="36"/>
    </location>
    <ligand>
        <name>substrate</name>
    </ligand>
</feature>
<comment type="cofactor">
    <cofactor evidence="11">
        <name>Mg(2+)</name>
        <dbReference type="ChEBI" id="CHEBI:18420"/>
    </cofactor>
    <text evidence="11">Binds 1 Mg(2+) ion per subunit.</text>
</comment>
<evidence type="ECO:0000256" key="11">
    <source>
        <dbReference type="HAMAP-Rule" id="MF_00109"/>
    </source>
</evidence>
<dbReference type="PROSITE" id="PS01128">
    <property type="entry name" value="SHIKIMATE_KINASE"/>
    <property type="match status" value="1"/>
</dbReference>
<keyword evidence="9 11" id="KW-0057">Aromatic amino acid biosynthesis</keyword>
<keyword evidence="11" id="KW-0963">Cytoplasm</keyword>
<dbReference type="eggNOG" id="COG0703">
    <property type="taxonomic scope" value="Bacteria"/>
</dbReference>
<dbReference type="EC" id="2.7.1.71" evidence="3 11"/>
<dbReference type="CDD" id="cd00464">
    <property type="entry name" value="SK"/>
    <property type="match status" value="1"/>
</dbReference>
<dbReference type="GO" id="GO:0005524">
    <property type="term" value="F:ATP binding"/>
    <property type="evidence" value="ECO:0007669"/>
    <property type="project" value="UniProtKB-UniRule"/>
</dbReference>
<keyword evidence="7 11" id="KW-0418">Kinase</keyword>
<dbReference type="PANTHER" id="PTHR21087:SF16">
    <property type="entry name" value="SHIKIMATE KINASE 1, CHLOROPLASTIC"/>
    <property type="match status" value="1"/>
</dbReference>
<dbReference type="GO" id="GO:0008652">
    <property type="term" value="P:amino acid biosynthetic process"/>
    <property type="evidence" value="ECO:0007669"/>
    <property type="project" value="UniProtKB-KW"/>
</dbReference>
<comment type="caution">
    <text evidence="11">Lacks conserved residue(s) required for the propagation of feature annotation.</text>
</comment>
<keyword evidence="5 11" id="KW-0808">Transferase</keyword>
<evidence type="ECO:0000256" key="8">
    <source>
        <dbReference type="ARBA" id="ARBA00022840"/>
    </source>
</evidence>
<accession>A7NF34</accession>
<dbReference type="GO" id="GO:0009423">
    <property type="term" value="P:chorismate biosynthetic process"/>
    <property type="evidence" value="ECO:0007669"/>
    <property type="project" value="UniProtKB-UniRule"/>
</dbReference>
<evidence type="ECO:0000256" key="5">
    <source>
        <dbReference type="ARBA" id="ARBA00022679"/>
    </source>
</evidence>
<dbReference type="InterPro" id="IPR027417">
    <property type="entry name" value="P-loop_NTPase"/>
</dbReference>
<dbReference type="HOGENOM" id="CLU_057607_4_3_0"/>
<evidence type="ECO:0000256" key="3">
    <source>
        <dbReference type="ARBA" id="ARBA00012154"/>
    </source>
</evidence>
<dbReference type="PANTHER" id="PTHR21087">
    <property type="entry name" value="SHIKIMATE KINASE"/>
    <property type="match status" value="1"/>
</dbReference>
<dbReference type="InterPro" id="IPR023000">
    <property type="entry name" value="Shikimate_kinase_CS"/>
</dbReference>
<dbReference type="GO" id="GO:0000287">
    <property type="term" value="F:magnesium ion binding"/>
    <property type="evidence" value="ECO:0007669"/>
    <property type="project" value="UniProtKB-UniRule"/>
</dbReference>
<dbReference type="AlphaFoldDB" id="A7NF34"/>
<sequence>MSMPEIIALVGLSGGGKSTVARHLAARLGWRVCDTDGLVEQMAGRTIPAIFADEGEGAFRERETVALMAALTEPNTIVATGGGIVLRDRNRALLREKAFVVWLDAPTDVLIARLRAHDEERPLLAGDDPAARLETLRAQRAALYRDVAHVTIDTSEAAPEDVAERIVGALFGN</sequence>
<comment type="similarity">
    <text evidence="2 11">Belongs to the shikimate kinase family.</text>
</comment>
<dbReference type="GO" id="GO:0005829">
    <property type="term" value="C:cytosol"/>
    <property type="evidence" value="ECO:0007669"/>
    <property type="project" value="TreeGrafter"/>
</dbReference>
<dbReference type="PRINTS" id="PR01100">
    <property type="entry name" value="SHIKIMTKNASE"/>
</dbReference>
<dbReference type="OrthoDB" id="9800332at2"/>